<evidence type="ECO:0000256" key="1">
    <source>
        <dbReference type="ARBA" id="ARBA00001936"/>
    </source>
</evidence>
<evidence type="ECO:0000313" key="9">
    <source>
        <dbReference type="EMBL" id="KGQ22586.2"/>
    </source>
</evidence>
<keyword evidence="4 7" id="KW-0378">Hydrolase</keyword>
<comment type="cofactor">
    <cofactor evidence="2">
        <name>Mg(2+)</name>
        <dbReference type="ChEBI" id="CHEBI:18420"/>
    </cofactor>
</comment>
<evidence type="ECO:0000259" key="8">
    <source>
        <dbReference type="PROSITE" id="PS51462"/>
    </source>
</evidence>
<keyword evidence="5" id="KW-0460">Magnesium</keyword>
<proteinExistence type="inferred from homology"/>
<comment type="caution">
    <text evidence="9">The sequence shown here is derived from an EMBL/GenBank/DDBJ whole genome shotgun (WGS) entry which is preliminary data.</text>
</comment>
<dbReference type="EMBL" id="JPSL02000038">
    <property type="protein sequence ID" value="KGQ22586.2"/>
    <property type="molecule type" value="Genomic_DNA"/>
</dbReference>
<gene>
    <name evidence="9" type="ORF">THFILI_04130</name>
</gene>
<dbReference type="Gene3D" id="3.90.79.10">
    <property type="entry name" value="Nucleoside Triphosphate Pyrophosphohydrolase"/>
    <property type="match status" value="1"/>
</dbReference>
<dbReference type="InterPro" id="IPR000086">
    <property type="entry name" value="NUDIX_hydrolase_dom"/>
</dbReference>
<dbReference type="Proteomes" id="UP000030364">
    <property type="component" value="Unassembled WGS sequence"/>
</dbReference>
<comment type="similarity">
    <text evidence="7">Belongs to the Nudix hydrolase family.</text>
</comment>
<dbReference type="CDD" id="cd03426">
    <property type="entry name" value="NUDIX_CoAse_Nudt7"/>
    <property type="match status" value="1"/>
</dbReference>
<evidence type="ECO:0000256" key="5">
    <source>
        <dbReference type="ARBA" id="ARBA00022842"/>
    </source>
</evidence>
<dbReference type="GO" id="GO:0010945">
    <property type="term" value="F:coenzyme A diphosphatase activity"/>
    <property type="evidence" value="ECO:0007669"/>
    <property type="project" value="InterPro"/>
</dbReference>
<feature type="domain" description="Nudix hydrolase" evidence="8">
    <location>
        <begin position="1"/>
        <end position="126"/>
    </location>
</feature>
<comment type="cofactor">
    <cofactor evidence="1">
        <name>Mn(2+)</name>
        <dbReference type="ChEBI" id="CHEBI:29035"/>
    </cofactor>
</comment>
<dbReference type="AlphaFoldDB" id="A0A0A2WQY3"/>
<keyword evidence="3" id="KW-0479">Metal-binding</keyword>
<dbReference type="PROSITE" id="PS00893">
    <property type="entry name" value="NUDIX_BOX"/>
    <property type="match status" value="1"/>
</dbReference>
<name>A0A0A2WQY3_THEFI</name>
<dbReference type="InterPro" id="IPR045121">
    <property type="entry name" value="CoAse"/>
</dbReference>
<dbReference type="InterPro" id="IPR020476">
    <property type="entry name" value="Nudix_hydrolase"/>
</dbReference>
<dbReference type="STRING" id="276.THFILI_04130"/>
<dbReference type="PANTHER" id="PTHR12992:SF11">
    <property type="entry name" value="MITOCHONDRIAL COENZYME A DIPHOSPHATASE NUDT8"/>
    <property type="match status" value="1"/>
</dbReference>
<accession>A0A0A2WQY3</accession>
<dbReference type="GO" id="GO:0046872">
    <property type="term" value="F:metal ion binding"/>
    <property type="evidence" value="ECO:0007669"/>
    <property type="project" value="UniProtKB-KW"/>
</dbReference>
<dbReference type="PROSITE" id="PS51462">
    <property type="entry name" value="NUDIX"/>
    <property type="match status" value="1"/>
</dbReference>
<dbReference type="InterPro" id="IPR015797">
    <property type="entry name" value="NUDIX_hydrolase-like_dom_sf"/>
</dbReference>
<dbReference type="Pfam" id="PF00293">
    <property type="entry name" value="NUDIX"/>
    <property type="match status" value="1"/>
</dbReference>
<evidence type="ECO:0000256" key="7">
    <source>
        <dbReference type="RuleBase" id="RU003476"/>
    </source>
</evidence>
<evidence type="ECO:0000256" key="3">
    <source>
        <dbReference type="ARBA" id="ARBA00022723"/>
    </source>
</evidence>
<dbReference type="OrthoDB" id="9802805at2"/>
<keyword evidence="6" id="KW-0464">Manganese</keyword>
<reference evidence="9 10" key="1">
    <citation type="journal article" date="2015" name="Genome Announc.">
        <title>Draft Genome Sequence of the Thermophile Thermus filiformis ATCC 43280, Producer of Carotenoid-(Di)glucoside-Branched Fatty Acid (Di)esters and Source of Hyperthermostable Enzymes of Biotechnological Interest.</title>
        <authorList>
            <person name="Mandelli F."/>
            <person name="Oliveira Ramires B."/>
            <person name="Couger M.B."/>
            <person name="Paixao D.A."/>
            <person name="Camilo C.M."/>
            <person name="Polikarpov I."/>
            <person name="Prade R."/>
            <person name="Riano-Pachon D.M."/>
            <person name="Squina F.M."/>
        </authorList>
    </citation>
    <scope>NUCLEOTIDE SEQUENCE [LARGE SCALE GENOMIC DNA]</scope>
    <source>
        <strain evidence="9 10">ATCC 43280</strain>
    </source>
</reference>
<dbReference type="PANTHER" id="PTHR12992">
    <property type="entry name" value="NUDIX HYDROLASE"/>
    <property type="match status" value="1"/>
</dbReference>
<evidence type="ECO:0000256" key="2">
    <source>
        <dbReference type="ARBA" id="ARBA00001946"/>
    </source>
</evidence>
<evidence type="ECO:0000313" key="10">
    <source>
        <dbReference type="Proteomes" id="UP000030364"/>
    </source>
</evidence>
<sequence length="159" mass="17597">MVVPVILAEEPFLLLTLRSPDLPTHAGQVSFPGGVLEEGESPEEAALREAAEEVGLEGLVPLGRLPEVLSPFGFQVLPVVAYREGLPPLRPNPGEVAEVYLAPLSELLRAEPWREERLGRTVWHFPWRGVDIWGVTGNILRAFLEVWREADRDFAGGPF</sequence>
<protein>
    <submittedName>
        <fullName evidence="9">CoA pyrophosphatase</fullName>
    </submittedName>
</protein>
<dbReference type="SUPFAM" id="SSF55811">
    <property type="entry name" value="Nudix"/>
    <property type="match status" value="1"/>
</dbReference>
<keyword evidence="10" id="KW-1185">Reference proteome</keyword>
<organism evidence="9 10">
    <name type="scientific">Thermus filiformis</name>
    <dbReference type="NCBI Taxonomy" id="276"/>
    <lineage>
        <taxon>Bacteria</taxon>
        <taxon>Thermotogati</taxon>
        <taxon>Deinococcota</taxon>
        <taxon>Deinococci</taxon>
        <taxon>Thermales</taxon>
        <taxon>Thermaceae</taxon>
        <taxon>Thermus</taxon>
    </lineage>
</organism>
<dbReference type="RefSeq" id="WP_038062061.1">
    <property type="nucleotide sequence ID" value="NZ_JPSL02000038.1"/>
</dbReference>
<evidence type="ECO:0000256" key="4">
    <source>
        <dbReference type="ARBA" id="ARBA00022801"/>
    </source>
</evidence>
<evidence type="ECO:0000256" key="6">
    <source>
        <dbReference type="ARBA" id="ARBA00023211"/>
    </source>
</evidence>
<dbReference type="PRINTS" id="PR00502">
    <property type="entry name" value="NUDIXFAMILY"/>
</dbReference>
<dbReference type="InterPro" id="IPR020084">
    <property type="entry name" value="NUDIX_hydrolase_CS"/>
</dbReference>